<name>A0A512DGC7_9CELL</name>
<feature type="region of interest" description="Disordered" evidence="1">
    <location>
        <begin position="235"/>
        <end position="257"/>
    </location>
</feature>
<feature type="compositionally biased region" description="Low complexity" evidence="1">
    <location>
        <begin position="244"/>
        <end position="257"/>
    </location>
</feature>
<protein>
    <submittedName>
        <fullName evidence="3">Glycerophosphoryl diester phosphodiesterase</fullName>
    </submittedName>
</protein>
<evidence type="ECO:0000259" key="2">
    <source>
        <dbReference type="PROSITE" id="PS51704"/>
    </source>
</evidence>
<dbReference type="PROSITE" id="PS51704">
    <property type="entry name" value="GP_PDE"/>
    <property type="match status" value="1"/>
</dbReference>
<accession>A0A512DGC7</accession>
<dbReference type="PANTHER" id="PTHR46211:SF1">
    <property type="entry name" value="GLYCEROPHOSPHODIESTER PHOSPHODIESTERASE, CYTOPLASMIC"/>
    <property type="match status" value="1"/>
</dbReference>
<reference evidence="3 4" key="1">
    <citation type="submission" date="2019-07" db="EMBL/GenBank/DDBJ databases">
        <title>Whole genome shotgun sequence of Cellulomonas aerilata NBRC 106308.</title>
        <authorList>
            <person name="Hosoyama A."/>
            <person name="Uohara A."/>
            <person name="Ohji S."/>
            <person name="Ichikawa N."/>
        </authorList>
    </citation>
    <scope>NUCLEOTIDE SEQUENCE [LARGE SCALE GENOMIC DNA]</scope>
    <source>
        <strain evidence="3 4">NBRC 106308</strain>
    </source>
</reference>
<dbReference type="Proteomes" id="UP000321181">
    <property type="component" value="Unassembled WGS sequence"/>
</dbReference>
<dbReference type="InterPro" id="IPR030395">
    <property type="entry name" value="GP_PDE_dom"/>
</dbReference>
<dbReference type="GO" id="GO:0008081">
    <property type="term" value="F:phosphoric diester hydrolase activity"/>
    <property type="evidence" value="ECO:0007669"/>
    <property type="project" value="InterPro"/>
</dbReference>
<dbReference type="Gene3D" id="3.20.20.190">
    <property type="entry name" value="Phosphatidylinositol (PI) phosphodiesterase"/>
    <property type="match status" value="1"/>
</dbReference>
<organism evidence="3 4">
    <name type="scientific">Cellulomonas aerilata</name>
    <dbReference type="NCBI Taxonomy" id="515326"/>
    <lineage>
        <taxon>Bacteria</taxon>
        <taxon>Bacillati</taxon>
        <taxon>Actinomycetota</taxon>
        <taxon>Actinomycetes</taxon>
        <taxon>Micrococcales</taxon>
        <taxon>Cellulomonadaceae</taxon>
        <taxon>Cellulomonas</taxon>
    </lineage>
</organism>
<sequence>MPRSAPPLVIGHRGDPVSFRENTVAAVESAILSGADAVEVDVQLAADGTLVAVHDDTFERLWDDPRPVASMTAVQIARLGHGDVRVPRLADLLELSTAAGIPLVLDQKHPIAAMAAARLVTRMGATRTAFCGSTQGLLAIREADPDATVYLNDASLHPPDVRLLATLRPQLYNPLWTLLSPSTVHAMRTFGIGVCCWTPNDDADLELVLALGVDAVMTDRPGRLRELVEARWPAPSREPVAPVGSAAGALGRAADPA</sequence>
<dbReference type="Pfam" id="PF03009">
    <property type="entry name" value="GDPD"/>
    <property type="match status" value="1"/>
</dbReference>
<dbReference type="RefSeq" id="WP_146906548.1">
    <property type="nucleotide sequence ID" value="NZ_BAAARM010000005.1"/>
</dbReference>
<evidence type="ECO:0000313" key="3">
    <source>
        <dbReference type="EMBL" id="GEO35492.1"/>
    </source>
</evidence>
<dbReference type="GO" id="GO:0006629">
    <property type="term" value="P:lipid metabolic process"/>
    <property type="evidence" value="ECO:0007669"/>
    <property type="project" value="InterPro"/>
</dbReference>
<dbReference type="SUPFAM" id="SSF51695">
    <property type="entry name" value="PLC-like phosphodiesterases"/>
    <property type="match status" value="1"/>
</dbReference>
<keyword evidence="4" id="KW-1185">Reference proteome</keyword>
<feature type="domain" description="GP-PDE" evidence="2">
    <location>
        <begin position="7"/>
        <end position="228"/>
    </location>
</feature>
<comment type="caution">
    <text evidence="3">The sequence shown here is derived from an EMBL/GenBank/DDBJ whole genome shotgun (WGS) entry which is preliminary data.</text>
</comment>
<dbReference type="CDD" id="cd08556">
    <property type="entry name" value="GDPD"/>
    <property type="match status" value="1"/>
</dbReference>
<evidence type="ECO:0000256" key="1">
    <source>
        <dbReference type="SAM" id="MobiDB-lite"/>
    </source>
</evidence>
<dbReference type="AlphaFoldDB" id="A0A512DGC7"/>
<dbReference type="InterPro" id="IPR017946">
    <property type="entry name" value="PLC-like_Pdiesterase_TIM-brl"/>
</dbReference>
<dbReference type="PANTHER" id="PTHR46211">
    <property type="entry name" value="GLYCEROPHOSPHORYL DIESTER PHOSPHODIESTERASE"/>
    <property type="match status" value="1"/>
</dbReference>
<evidence type="ECO:0000313" key="4">
    <source>
        <dbReference type="Proteomes" id="UP000321181"/>
    </source>
</evidence>
<dbReference type="OrthoDB" id="9758957at2"/>
<dbReference type="EMBL" id="BJYY01000020">
    <property type="protein sequence ID" value="GEO35492.1"/>
    <property type="molecule type" value="Genomic_DNA"/>
</dbReference>
<gene>
    <name evidence="3" type="ORF">CAE01nite_32170</name>
</gene>
<proteinExistence type="predicted"/>